<dbReference type="AlphaFoldDB" id="A0A921YYC0"/>
<keyword evidence="7" id="KW-0378">Hydrolase</keyword>
<keyword evidence="15" id="KW-1185">Reference proteome</keyword>
<evidence type="ECO:0000256" key="3">
    <source>
        <dbReference type="ARBA" id="ARBA00022645"/>
    </source>
</evidence>
<dbReference type="PANTHER" id="PTHR11705:SF143">
    <property type="entry name" value="SLL0236 PROTEIN"/>
    <property type="match status" value="1"/>
</dbReference>
<dbReference type="FunFam" id="3.40.630.10:FF:000084">
    <property type="entry name" value="Carboxypeptidase B2"/>
    <property type="match status" value="1"/>
</dbReference>
<dbReference type="Pfam" id="PF00246">
    <property type="entry name" value="Peptidase_M14"/>
    <property type="match status" value="1"/>
</dbReference>
<evidence type="ECO:0000256" key="1">
    <source>
        <dbReference type="ARBA" id="ARBA00001947"/>
    </source>
</evidence>
<keyword evidence="12" id="KW-0812">Transmembrane</keyword>
<name>A0A921YYC0_MANSE</name>
<protein>
    <recommendedName>
        <fullName evidence="13">Peptidase M14 domain-containing protein</fullName>
    </recommendedName>
</protein>
<evidence type="ECO:0000256" key="2">
    <source>
        <dbReference type="ARBA" id="ARBA00005988"/>
    </source>
</evidence>
<dbReference type="GO" id="GO:0005615">
    <property type="term" value="C:extracellular space"/>
    <property type="evidence" value="ECO:0007669"/>
    <property type="project" value="TreeGrafter"/>
</dbReference>
<keyword evidence="12" id="KW-1133">Transmembrane helix</keyword>
<evidence type="ECO:0000256" key="4">
    <source>
        <dbReference type="ARBA" id="ARBA00022670"/>
    </source>
</evidence>
<evidence type="ECO:0000313" key="15">
    <source>
        <dbReference type="Proteomes" id="UP000791440"/>
    </source>
</evidence>
<dbReference type="PROSITE" id="PS52035">
    <property type="entry name" value="PEPTIDASE_M14"/>
    <property type="match status" value="1"/>
</dbReference>
<organism evidence="14 15">
    <name type="scientific">Manduca sexta</name>
    <name type="common">Tobacco hawkmoth</name>
    <name type="synonym">Tobacco hornworm</name>
    <dbReference type="NCBI Taxonomy" id="7130"/>
    <lineage>
        <taxon>Eukaryota</taxon>
        <taxon>Metazoa</taxon>
        <taxon>Ecdysozoa</taxon>
        <taxon>Arthropoda</taxon>
        <taxon>Hexapoda</taxon>
        <taxon>Insecta</taxon>
        <taxon>Pterygota</taxon>
        <taxon>Neoptera</taxon>
        <taxon>Endopterygota</taxon>
        <taxon>Lepidoptera</taxon>
        <taxon>Glossata</taxon>
        <taxon>Ditrysia</taxon>
        <taxon>Bombycoidea</taxon>
        <taxon>Sphingidae</taxon>
        <taxon>Sphinginae</taxon>
        <taxon>Sphingini</taxon>
        <taxon>Manduca</taxon>
    </lineage>
</organism>
<feature type="transmembrane region" description="Helical" evidence="12">
    <location>
        <begin position="18"/>
        <end position="36"/>
    </location>
</feature>
<gene>
    <name evidence="14" type="ORF">O3G_MSEX004795</name>
</gene>
<reference evidence="14" key="1">
    <citation type="journal article" date="2016" name="Insect Biochem. Mol. Biol.">
        <title>Multifaceted biological insights from a draft genome sequence of the tobacco hornworm moth, Manduca sexta.</title>
        <authorList>
            <person name="Kanost M.R."/>
            <person name="Arrese E.L."/>
            <person name="Cao X."/>
            <person name="Chen Y.R."/>
            <person name="Chellapilla S."/>
            <person name="Goldsmith M.R."/>
            <person name="Grosse-Wilde E."/>
            <person name="Heckel D.G."/>
            <person name="Herndon N."/>
            <person name="Jiang H."/>
            <person name="Papanicolaou A."/>
            <person name="Qu J."/>
            <person name="Soulages J.L."/>
            <person name="Vogel H."/>
            <person name="Walters J."/>
            <person name="Waterhouse R.M."/>
            <person name="Ahn S.J."/>
            <person name="Almeida F.C."/>
            <person name="An C."/>
            <person name="Aqrawi P."/>
            <person name="Bretschneider A."/>
            <person name="Bryant W.B."/>
            <person name="Bucks S."/>
            <person name="Chao H."/>
            <person name="Chevignon G."/>
            <person name="Christen J.M."/>
            <person name="Clarke D.F."/>
            <person name="Dittmer N.T."/>
            <person name="Ferguson L.C.F."/>
            <person name="Garavelou S."/>
            <person name="Gordon K.H.J."/>
            <person name="Gunaratna R.T."/>
            <person name="Han Y."/>
            <person name="Hauser F."/>
            <person name="He Y."/>
            <person name="Heidel-Fischer H."/>
            <person name="Hirsh A."/>
            <person name="Hu Y."/>
            <person name="Jiang H."/>
            <person name="Kalra D."/>
            <person name="Klinner C."/>
            <person name="Konig C."/>
            <person name="Kovar C."/>
            <person name="Kroll A.R."/>
            <person name="Kuwar S.S."/>
            <person name="Lee S.L."/>
            <person name="Lehman R."/>
            <person name="Li K."/>
            <person name="Li Z."/>
            <person name="Liang H."/>
            <person name="Lovelace S."/>
            <person name="Lu Z."/>
            <person name="Mansfield J.H."/>
            <person name="McCulloch K.J."/>
            <person name="Mathew T."/>
            <person name="Morton B."/>
            <person name="Muzny D.M."/>
            <person name="Neunemann D."/>
            <person name="Ongeri F."/>
            <person name="Pauchet Y."/>
            <person name="Pu L.L."/>
            <person name="Pyrousis I."/>
            <person name="Rao X.J."/>
            <person name="Redding A."/>
            <person name="Roesel C."/>
            <person name="Sanchez-Gracia A."/>
            <person name="Schaack S."/>
            <person name="Shukla A."/>
            <person name="Tetreau G."/>
            <person name="Wang Y."/>
            <person name="Xiong G.H."/>
            <person name="Traut W."/>
            <person name="Walsh T.K."/>
            <person name="Worley K.C."/>
            <person name="Wu D."/>
            <person name="Wu W."/>
            <person name="Wu Y.Q."/>
            <person name="Zhang X."/>
            <person name="Zou Z."/>
            <person name="Zucker H."/>
            <person name="Briscoe A.D."/>
            <person name="Burmester T."/>
            <person name="Clem R.J."/>
            <person name="Feyereisen R."/>
            <person name="Grimmelikhuijzen C.J.P."/>
            <person name="Hamodrakas S.J."/>
            <person name="Hansson B.S."/>
            <person name="Huguet E."/>
            <person name="Jermiin L.S."/>
            <person name="Lan Q."/>
            <person name="Lehman H.K."/>
            <person name="Lorenzen M."/>
            <person name="Merzendorfer H."/>
            <person name="Michalopoulos I."/>
            <person name="Morton D.B."/>
            <person name="Muthukrishnan S."/>
            <person name="Oakeshott J.G."/>
            <person name="Palmer W."/>
            <person name="Park Y."/>
            <person name="Passarelli A.L."/>
            <person name="Rozas J."/>
            <person name="Schwartz L.M."/>
            <person name="Smith W."/>
            <person name="Southgate A."/>
            <person name="Vilcinskas A."/>
            <person name="Vogt R."/>
            <person name="Wang P."/>
            <person name="Werren J."/>
            <person name="Yu X.Q."/>
            <person name="Zhou J.J."/>
            <person name="Brown S.J."/>
            <person name="Scherer S.E."/>
            <person name="Richards S."/>
            <person name="Blissard G.W."/>
        </authorList>
    </citation>
    <scope>NUCLEOTIDE SEQUENCE</scope>
</reference>
<evidence type="ECO:0000256" key="8">
    <source>
        <dbReference type="ARBA" id="ARBA00022833"/>
    </source>
</evidence>
<keyword evidence="8" id="KW-0862">Zinc</keyword>
<dbReference type="EMBL" id="JH668341">
    <property type="protein sequence ID" value="KAG6447144.1"/>
    <property type="molecule type" value="Genomic_DNA"/>
</dbReference>
<evidence type="ECO:0000256" key="11">
    <source>
        <dbReference type="SAM" id="MobiDB-lite"/>
    </source>
</evidence>
<evidence type="ECO:0000256" key="5">
    <source>
        <dbReference type="ARBA" id="ARBA00022723"/>
    </source>
</evidence>
<dbReference type="InterPro" id="IPR000834">
    <property type="entry name" value="Peptidase_M14"/>
</dbReference>
<dbReference type="SUPFAM" id="SSF53187">
    <property type="entry name" value="Zn-dependent exopeptidases"/>
    <property type="match status" value="1"/>
</dbReference>
<keyword evidence="9" id="KW-0482">Metalloprotease</keyword>
<dbReference type="PANTHER" id="PTHR11705">
    <property type="entry name" value="PROTEASE FAMILY M14 CARBOXYPEPTIDASE A,B"/>
    <property type="match status" value="1"/>
</dbReference>
<feature type="compositionally biased region" description="Acidic residues" evidence="11">
    <location>
        <begin position="428"/>
        <end position="437"/>
    </location>
</feature>
<sequence length="845" mass="96298">MHTCNHCIKFNLFRSMYYALWAISWPQFSFLTYYVVQSFVKGNNVIRINQIFLNMKTLIFLIATGFIQFVLCNIKYNISDYDSYPVCPITFLRQKRAHTEYTRWRADQESTPEFLVKVLDEELTTSTIKQIIAVNIQPITKGGEKIIVGGAMVPPPTSLTTQSDPMRDYTRFVPPTTVAISHVDGDMYLAPAPLSKSADKISSLPLRGLPMARHSLRDDSPPASPQFLARTPLLSARQYAPIIPVAFTPRTTVTPLTPPTQRPYNPRKAFLPLSRTTSFRDMNVPTRTESDFQNTHSIDNEYTTEIAYLPKHTSIQQNIAKESSYTDLEYSSTSEIVWHTTRTSKSDDDESIFNKIKEKDIDTAYSMMFYNDEDNESPSKKDDIDASDNYEDKIKLHNDSTEMESNELLSETTKFQNITPPENILPNDDQEKEEDDEIKTTESETHFIKATVTTLYTTVAVKEKEKAKKSSICSVIKLRQLSFNSPRTLPEIVVQMRQWAEESPIAKWTDITSGNYTVMENPIYMMMVDDPSSGQIVTAKQTVMIVAGIQGRDHHAVAAAMYVLYQLIERTDAHADLLKRYRFWIIPVFNPDGYDYSMTFSQKRGWTKNLRQTWDVCKGRESCYACEAYGLRCTVKHCYGVNLDRNFEYQWIPAEELRAEHPCGALYAGTRQLSEAETRALTQFLHEQRTPLYTFIAFKEGDVLGVMYPYSHTRKKRAFDHVYRQRASSAAAAAYSISGRSYVAGQTSEFLPLYAGGIEDWVDGHLGIDNTYTIMMFRPTDAYNSKLITERVVHEAYAAMDTLLLQSVEPLGPPVLTITRARSTTTESSMHLVLLISITVTVSYS</sequence>
<evidence type="ECO:0000256" key="10">
    <source>
        <dbReference type="PROSITE-ProRule" id="PRU01379"/>
    </source>
</evidence>
<feature type="transmembrane region" description="Helical" evidence="12">
    <location>
        <begin position="57"/>
        <end position="76"/>
    </location>
</feature>
<feature type="domain" description="Peptidase M14" evidence="13">
    <location>
        <begin position="485"/>
        <end position="807"/>
    </location>
</feature>
<comment type="cofactor">
    <cofactor evidence="1">
        <name>Zn(2+)</name>
        <dbReference type="ChEBI" id="CHEBI:29105"/>
    </cofactor>
</comment>
<comment type="similarity">
    <text evidence="2 10">Belongs to the peptidase M14 family.</text>
</comment>
<dbReference type="GO" id="GO:0008270">
    <property type="term" value="F:zinc ion binding"/>
    <property type="evidence" value="ECO:0007669"/>
    <property type="project" value="InterPro"/>
</dbReference>
<keyword evidence="4" id="KW-0645">Protease</keyword>
<dbReference type="GO" id="GO:0006508">
    <property type="term" value="P:proteolysis"/>
    <property type="evidence" value="ECO:0007669"/>
    <property type="project" value="UniProtKB-KW"/>
</dbReference>
<dbReference type="Proteomes" id="UP000791440">
    <property type="component" value="Unassembled WGS sequence"/>
</dbReference>
<feature type="region of interest" description="Disordered" evidence="11">
    <location>
        <begin position="418"/>
        <end position="441"/>
    </location>
</feature>
<dbReference type="SMART" id="SM00631">
    <property type="entry name" value="Zn_pept"/>
    <property type="match status" value="1"/>
</dbReference>
<dbReference type="Gene3D" id="3.40.630.10">
    <property type="entry name" value="Zn peptidases"/>
    <property type="match status" value="1"/>
</dbReference>
<evidence type="ECO:0000256" key="7">
    <source>
        <dbReference type="ARBA" id="ARBA00022801"/>
    </source>
</evidence>
<keyword evidence="3" id="KW-0121">Carboxypeptidase</keyword>
<evidence type="ECO:0000256" key="9">
    <source>
        <dbReference type="ARBA" id="ARBA00023049"/>
    </source>
</evidence>
<evidence type="ECO:0000313" key="14">
    <source>
        <dbReference type="EMBL" id="KAG6447144.1"/>
    </source>
</evidence>
<comment type="caution">
    <text evidence="10">Lacks conserved residue(s) required for the propagation of feature annotation.</text>
</comment>
<accession>A0A921YYC0</accession>
<comment type="caution">
    <text evidence="14">The sequence shown here is derived from an EMBL/GenBank/DDBJ whole genome shotgun (WGS) entry which is preliminary data.</text>
</comment>
<evidence type="ECO:0000259" key="13">
    <source>
        <dbReference type="PROSITE" id="PS52035"/>
    </source>
</evidence>
<keyword evidence="12" id="KW-0472">Membrane</keyword>
<evidence type="ECO:0000256" key="6">
    <source>
        <dbReference type="ARBA" id="ARBA00022729"/>
    </source>
</evidence>
<evidence type="ECO:0000256" key="12">
    <source>
        <dbReference type="SAM" id="Phobius"/>
    </source>
</evidence>
<keyword evidence="6" id="KW-0732">Signal</keyword>
<dbReference type="GO" id="GO:0004181">
    <property type="term" value="F:metallocarboxypeptidase activity"/>
    <property type="evidence" value="ECO:0007669"/>
    <property type="project" value="InterPro"/>
</dbReference>
<proteinExistence type="inferred from homology"/>
<keyword evidence="5" id="KW-0479">Metal-binding</keyword>
<reference evidence="14" key="2">
    <citation type="submission" date="2020-12" db="EMBL/GenBank/DDBJ databases">
        <authorList>
            <person name="Kanost M."/>
        </authorList>
    </citation>
    <scope>NUCLEOTIDE SEQUENCE</scope>
</reference>